<evidence type="ECO:0000313" key="3">
    <source>
        <dbReference type="Proteomes" id="UP000245708"/>
    </source>
</evidence>
<evidence type="ECO:0000313" key="2">
    <source>
        <dbReference type="EMBL" id="PWK61344.1"/>
    </source>
</evidence>
<dbReference type="AlphaFoldDB" id="A0A316GPD2"/>
<gene>
    <name evidence="2" type="ORF">C7455_10229</name>
</gene>
<protein>
    <submittedName>
        <fullName evidence="2">Uncharacterized protein</fullName>
    </submittedName>
</protein>
<name>A0A316GPD2_9RHOB</name>
<evidence type="ECO:0000256" key="1">
    <source>
        <dbReference type="SAM" id="MobiDB-lite"/>
    </source>
</evidence>
<feature type="region of interest" description="Disordered" evidence="1">
    <location>
        <begin position="152"/>
        <end position="179"/>
    </location>
</feature>
<feature type="region of interest" description="Disordered" evidence="1">
    <location>
        <begin position="9"/>
        <end position="50"/>
    </location>
</feature>
<comment type="caution">
    <text evidence="2">The sequence shown here is derived from an EMBL/GenBank/DDBJ whole genome shotgun (WGS) entry which is preliminary data.</text>
</comment>
<dbReference type="EMBL" id="QGGW01000002">
    <property type="protein sequence ID" value="PWK61344.1"/>
    <property type="molecule type" value="Genomic_DNA"/>
</dbReference>
<feature type="compositionally biased region" description="Polar residues" evidence="1">
    <location>
        <begin position="160"/>
        <end position="176"/>
    </location>
</feature>
<dbReference type="Proteomes" id="UP000245708">
    <property type="component" value="Unassembled WGS sequence"/>
</dbReference>
<organism evidence="2 3">
    <name type="scientific">Roseicyclus mahoneyensis</name>
    <dbReference type="NCBI Taxonomy" id="164332"/>
    <lineage>
        <taxon>Bacteria</taxon>
        <taxon>Pseudomonadati</taxon>
        <taxon>Pseudomonadota</taxon>
        <taxon>Alphaproteobacteria</taxon>
        <taxon>Rhodobacterales</taxon>
        <taxon>Roseobacteraceae</taxon>
        <taxon>Roseicyclus</taxon>
    </lineage>
</organism>
<reference evidence="2 3" key="1">
    <citation type="submission" date="2018-05" db="EMBL/GenBank/DDBJ databases">
        <title>Genomic Encyclopedia of Type Strains, Phase IV (KMG-IV): sequencing the most valuable type-strain genomes for metagenomic binning, comparative biology and taxonomic classification.</title>
        <authorList>
            <person name="Goeker M."/>
        </authorList>
    </citation>
    <scope>NUCLEOTIDE SEQUENCE [LARGE SCALE GENOMIC DNA]</scope>
    <source>
        <strain evidence="2 3">DSM 16097</strain>
    </source>
</reference>
<keyword evidence="3" id="KW-1185">Reference proteome</keyword>
<accession>A0A316GPD2</accession>
<proteinExistence type="predicted"/>
<sequence length="209" mass="23157">MPVLVEELWSTGQRDRPRNGGAANPLIQRGQRPPGHPASPITSSTNEAPGAFTQIDLDPLARAEHTNPPLIKTRRLEYDGVVDRTGEFSRRWRHHGLCGGKNGKNSNSFGKSEHLEYLLDTANWHSASPAASFKRRRQFACARVLRPYGSTPCSRLPPSQGISQRNRAPRNSTGSGRMTRCGPSFKWWMHGSARPHHNRASPFTMGAST</sequence>